<proteinExistence type="inferred from homology"/>
<dbReference type="Proteomes" id="UP000516369">
    <property type="component" value="Chromosome"/>
</dbReference>
<dbReference type="RefSeq" id="WP_012114978.1">
    <property type="nucleotide sequence ID" value="NZ_CP053923.1"/>
</dbReference>
<keyword evidence="5 7" id="KW-0472">Membrane</keyword>
<sequence length="451" mass="44726">MGGTGVIDHFLEVFTRYIDGGFGLLQPEVGFIATTLIVIDVTLAALFWSWGADENIIARLVKKTLFVGVFAYIIGNWNNLARIVFESFAGLGLKASGTSFTVTDLLRPGKVAQTGLDAGRPLLDSISSLMGYWSFFENFIQIVCMLFAWVLVLLAFFVLAIQLFITLIEFKLTTLAGFVLIPFGLFGKSAFMAERVLGNVISSGIKVLVLAVIIGIGSTLFSEFTAGFGGATPSIDDAMAIVLAALSLLGLGIFGPGIANGLVSGGPQLGAGAAIGTGLAAGGAVAAGAAAVGAVASGGTALAGGAAAAARGGAALAGGASTAYSLGAAGESGAAAVASGLGNVASAGAQAAASPLKRAAGRAADSLKQSYRSGARTAFSATGGSSTAGTVGGEAEGASSTSSSSADGPPAWAKRMKRSQQMTHGVQAAAHAVRGGDSHGGGSSVNLSESD</sequence>
<comment type="similarity">
    <text evidence="2">Belongs to the TrbL/VirB6 family.</text>
</comment>
<dbReference type="KEGG" id="dvn:HQ394_12875"/>
<feature type="transmembrane region" description="Helical" evidence="7">
    <location>
        <begin position="29"/>
        <end position="48"/>
    </location>
</feature>
<dbReference type="NCBIfam" id="NF010449">
    <property type="entry name" value="PRK13875.1"/>
    <property type="match status" value="1"/>
</dbReference>
<feature type="transmembrane region" description="Helical" evidence="7">
    <location>
        <begin position="271"/>
        <end position="296"/>
    </location>
</feature>
<dbReference type="NCBIfam" id="TIGR02783">
    <property type="entry name" value="TrbL_P"/>
    <property type="match status" value="1"/>
</dbReference>
<evidence type="ECO:0000256" key="4">
    <source>
        <dbReference type="ARBA" id="ARBA00022989"/>
    </source>
</evidence>
<keyword evidence="4 7" id="KW-1133">Transmembrane helix</keyword>
<dbReference type="InterPro" id="IPR014150">
    <property type="entry name" value="Conjugal_tfr_TrbL"/>
</dbReference>
<feature type="transmembrane region" description="Helical" evidence="7">
    <location>
        <begin position="60"/>
        <end position="77"/>
    </location>
</feature>
<evidence type="ECO:0000313" key="8">
    <source>
        <dbReference type="EMBL" id="QNT70064.1"/>
    </source>
</evidence>
<evidence type="ECO:0000256" key="5">
    <source>
        <dbReference type="ARBA" id="ARBA00023136"/>
    </source>
</evidence>
<evidence type="ECO:0000256" key="6">
    <source>
        <dbReference type="SAM" id="MobiDB-lite"/>
    </source>
</evidence>
<evidence type="ECO:0000256" key="2">
    <source>
        <dbReference type="ARBA" id="ARBA00007802"/>
    </source>
</evidence>
<feature type="compositionally biased region" description="Low complexity" evidence="6">
    <location>
        <begin position="376"/>
        <end position="389"/>
    </location>
</feature>
<feature type="region of interest" description="Disordered" evidence="6">
    <location>
        <begin position="376"/>
        <end position="451"/>
    </location>
</feature>
<keyword evidence="3 7" id="KW-0812">Transmembrane</keyword>
<keyword evidence="9" id="KW-1185">Reference proteome</keyword>
<feature type="transmembrane region" description="Helical" evidence="7">
    <location>
        <begin position="238"/>
        <end position="259"/>
    </location>
</feature>
<evidence type="ECO:0000256" key="1">
    <source>
        <dbReference type="ARBA" id="ARBA00004141"/>
    </source>
</evidence>
<feature type="transmembrane region" description="Helical" evidence="7">
    <location>
        <begin position="139"/>
        <end position="165"/>
    </location>
</feature>
<reference evidence="8 9" key="1">
    <citation type="submission" date="2020-05" db="EMBL/GenBank/DDBJ databases">
        <title>Complete closed genome sequence of Defluviicoccus vanus.</title>
        <authorList>
            <person name="Bessarab I."/>
            <person name="Arumugam K."/>
            <person name="Maszenan A.M."/>
            <person name="Seviour R.J."/>
            <person name="Williams R.B."/>
        </authorList>
    </citation>
    <scope>NUCLEOTIDE SEQUENCE [LARGE SCALE GENOMIC DNA]</scope>
    <source>
        <strain evidence="8 9">Ben 114</strain>
    </source>
</reference>
<dbReference type="InterPro" id="IPR007688">
    <property type="entry name" value="Conjugal_tfr_TrbL/VirB6"/>
</dbReference>
<organism evidence="8 9">
    <name type="scientific">Defluviicoccus vanus</name>
    <dbReference type="NCBI Taxonomy" id="111831"/>
    <lineage>
        <taxon>Bacteria</taxon>
        <taxon>Pseudomonadati</taxon>
        <taxon>Pseudomonadota</taxon>
        <taxon>Alphaproteobacteria</taxon>
        <taxon>Rhodospirillales</taxon>
        <taxon>Rhodospirillaceae</taxon>
        <taxon>Defluviicoccus</taxon>
    </lineage>
</organism>
<evidence type="ECO:0000256" key="7">
    <source>
        <dbReference type="SAM" id="Phobius"/>
    </source>
</evidence>
<comment type="subcellular location">
    <subcellularLocation>
        <location evidence="1">Membrane</location>
        <topology evidence="1">Multi-pass membrane protein</topology>
    </subcellularLocation>
</comment>
<protein>
    <submittedName>
        <fullName evidence="8">P-type conjugative transfer protein TrbL</fullName>
    </submittedName>
</protein>
<evidence type="ECO:0000256" key="3">
    <source>
        <dbReference type="ARBA" id="ARBA00022692"/>
    </source>
</evidence>
<dbReference type="GO" id="GO:0030255">
    <property type="term" value="P:protein secretion by the type IV secretion system"/>
    <property type="evidence" value="ECO:0007669"/>
    <property type="project" value="InterPro"/>
</dbReference>
<name>A0A7H1N2X8_9PROT</name>
<dbReference type="AlphaFoldDB" id="A0A7H1N2X8"/>
<dbReference type="EMBL" id="CP053923">
    <property type="protein sequence ID" value="QNT70064.1"/>
    <property type="molecule type" value="Genomic_DNA"/>
</dbReference>
<accession>A0A7H1N2X8</accession>
<dbReference type="GO" id="GO:0016020">
    <property type="term" value="C:membrane"/>
    <property type="evidence" value="ECO:0007669"/>
    <property type="project" value="UniProtKB-SubCell"/>
</dbReference>
<dbReference type="Pfam" id="PF04610">
    <property type="entry name" value="TrbL"/>
    <property type="match status" value="1"/>
</dbReference>
<feature type="transmembrane region" description="Helical" evidence="7">
    <location>
        <begin position="172"/>
        <end position="193"/>
    </location>
</feature>
<evidence type="ECO:0000313" key="9">
    <source>
        <dbReference type="Proteomes" id="UP000516369"/>
    </source>
</evidence>
<feature type="compositionally biased region" description="Low complexity" evidence="6">
    <location>
        <begin position="396"/>
        <end position="411"/>
    </location>
</feature>
<feature type="transmembrane region" description="Helical" evidence="7">
    <location>
        <begin position="205"/>
        <end position="226"/>
    </location>
</feature>
<gene>
    <name evidence="8" type="primary">trbL</name>
    <name evidence="8" type="ORF">HQ394_12875</name>
</gene>